<feature type="region of interest" description="Disordered" evidence="3">
    <location>
        <begin position="392"/>
        <end position="430"/>
    </location>
</feature>
<feature type="region of interest" description="Disordered" evidence="3">
    <location>
        <begin position="1"/>
        <end position="184"/>
    </location>
</feature>
<dbReference type="EMBL" id="MU128952">
    <property type="protein sequence ID" value="KAF9515253.1"/>
    <property type="molecule type" value="Genomic_DNA"/>
</dbReference>
<evidence type="ECO:0000313" key="5">
    <source>
        <dbReference type="EMBL" id="KAF9515253.1"/>
    </source>
</evidence>
<feature type="domain" description="HMG box" evidence="4">
    <location>
        <begin position="283"/>
        <end position="355"/>
    </location>
</feature>
<name>A0A9P6B069_9AGAM</name>
<dbReference type="PANTHER" id="PTHR48112">
    <property type="entry name" value="HIGH MOBILITY GROUP PROTEIN DSP1"/>
    <property type="match status" value="1"/>
</dbReference>
<dbReference type="CDD" id="cd00084">
    <property type="entry name" value="HMG-box_SF"/>
    <property type="match status" value="1"/>
</dbReference>
<feature type="compositionally biased region" description="Basic and acidic residues" evidence="3">
    <location>
        <begin position="148"/>
        <end position="157"/>
    </location>
</feature>
<dbReference type="PANTHER" id="PTHR48112:SF22">
    <property type="entry name" value="MITOCHONDRIAL TRANSCRIPTION FACTOR A, ISOFORM B"/>
    <property type="match status" value="1"/>
</dbReference>
<dbReference type="InterPro" id="IPR036910">
    <property type="entry name" value="HMG_box_dom_sf"/>
</dbReference>
<keyword evidence="2" id="KW-0539">Nucleus</keyword>
<dbReference type="Gene3D" id="1.10.30.10">
    <property type="entry name" value="High mobility group box domain"/>
    <property type="match status" value="2"/>
</dbReference>
<feature type="compositionally biased region" description="Low complexity" evidence="3">
    <location>
        <begin position="11"/>
        <end position="20"/>
    </location>
</feature>
<sequence>MGANFGYSNKPPLSSSLPSSVQNHYYHPSVTLNPQVSASPGEPNAVPAEWPSEASPRPIRGRPVRKSESDTYHNGNSRGSAPSTTSRTVFLSSSPISRTSPSSLTFSPSSPNGPSSPSSNSFPSSPGYTHVRRASTSAQSADATLDLIQDHESDEAAKKKRKRDPKETSPKKSLLQPPKASPSTWQIYFTDHLQMYRARHPDQKLNVAQAAKELAQEYKNLTNEQREPYKRRAQAAKVDRERQLAAWERTLTPGDVRAENQFRTAQRKDGKSRKANMKDPNAPKKPLSAYFMFLQRIRSSAELVREVFGDEVGTTKQSVLAAAKWRSMSDEEKKPFLARAEQEKLLYENARREYEESFADTSEVTSDYSSGHFVGIEQLSLTDAFVLTTASPPNKSLRLLSDTSNSSGNPTPQEERPESSEENARERVRH</sequence>
<comment type="caution">
    <text evidence="5">The sequence shown here is derived from an EMBL/GenBank/DDBJ whole genome shotgun (WGS) entry which is preliminary data.</text>
</comment>
<dbReference type="PROSITE" id="PS50118">
    <property type="entry name" value="HMG_BOX_2"/>
    <property type="match status" value="2"/>
</dbReference>
<feature type="compositionally biased region" description="Low complexity" evidence="3">
    <location>
        <begin position="91"/>
        <end position="127"/>
    </location>
</feature>
<dbReference type="OrthoDB" id="5550281at2759"/>
<evidence type="ECO:0000256" key="2">
    <source>
        <dbReference type="PROSITE-ProRule" id="PRU00267"/>
    </source>
</evidence>
<dbReference type="SMART" id="SM00398">
    <property type="entry name" value="HMG"/>
    <property type="match status" value="2"/>
</dbReference>
<dbReference type="GO" id="GO:0003677">
    <property type="term" value="F:DNA binding"/>
    <property type="evidence" value="ECO:0007669"/>
    <property type="project" value="UniProtKB-UniRule"/>
</dbReference>
<feature type="compositionally biased region" description="Polar residues" evidence="3">
    <location>
        <begin position="401"/>
        <end position="412"/>
    </location>
</feature>
<keyword evidence="6" id="KW-1185">Reference proteome</keyword>
<proteinExistence type="predicted"/>
<feature type="DNA-binding region" description="HMG box" evidence="2">
    <location>
        <begin position="178"/>
        <end position="248"/>
    </location>
</feature>
<feature type="DNA-binding region" description="HMG box" evidence="2">
    <location>
        <begin position="283"/>
        <end position="355"/>
    </location>
</feature>
<evidence type="ECO:0000259" key="4">
    <source>
        <dbReference type="PROSITE" id="PS50118"/>
    </source>
</evidence>
<dbReference type="InterPro" id="IPR009071">
    <property type="entry name" value="HMG_box_dom"/>
</dbReference>
<dbReference type="InterPro" id="IPR050342">
    <property type="entry name" value="HMGB"/>
</dbReference>
<dbReference type="Proteomes" id="UP000886523">
    <property type="component" value="Unassembled WGS sequence"/>
</dbReference>
<feature type="region of interest" description="Disordered" evidence="3">
    <location>
        <begin position="251"/>
        <end position="282"/>
    </location>
</feature>
<dbReference type="AlphaFoldDB" id="A0A9P6B069"/>
<organism evidence="5 6">
    <name type="scientific">Hydnum rufescens UP504</name>
    <dbReference type="NCBI Taxonomy" id="1448309"/>
    <lineage>
        <taxon>Eukaryota</taxon>
        <taxon>Fungi</taxon>
        <taxon>Dikarya</taxon>
        <taxon>Basidiomycota</taxon>
        <taxon>Agaricomycotina</taxon>
        <taxon>Agaricomycetes</taxon>
        <taxon>Cantharellales</taxon>
        <taxon>Hydnaceae</taxon>
        <taxon>Hydnum</taxon>
    </lineage>
</organism>
<keyword evidence="1 2" id="KW-0238">DNA-binding</keyword>
<reference evidence="5" key="1">
    <citation type="journal article" date="2020" name="Nat. Commun.">
        <title>Large-scale genome sequencing of mycorrhizal fungi provides insights into the early evolution of symbiotic traits.</title>
        <authorList>
            <person name="Miyauchi S."/>
            <person name="Kiss E."/>
            <person name="Kuo A."/>
            <person name="Drula E."/>
            <person name="Kohler A."/>
            <person name="Sanchez-Garcia M."/>
            <person name="Morin E."/>
            <person name="Andreopoulos B."/>
            <person name="Barry K.W."/>
            <person name="Bonito G."/>
            <person name="Buee M."/>
            <person name="Carver A."/>
            <person name="Chen C."/>
            <person name="Cichocki N."/>
            <person name="Clum A."/>
            <person name="Culley D."/>
            <person name="Crous P.W."/>
            <person name="Fauchery L."/>
            <person name="Girlanda M."/>
            <person name="Hayes R.D."/>
            <person name="Keri Z."/>
            <person name="LaButti K."/>
            <person name="Lipzen A."/>
            <person name="Lombard V."/>
            <person name="Magnuson J."/>
            <person name="Maillard F."/>
            <person name="Murat C."/>
            <person name="Nolan M."/>
            <person name="Ohm R.A."/>
            <person name="Pangilinan J."/>
            <person name="Pereira M.F."/>
            <person name="Perotto S."/>
            <person name="Peter M."/>
            <person name="Pfister S."/>
            <person name="Riley R."/>
            <person name="Sitrit Y."/>
            <person name="Stielow J.B."/>
            <person name="Szollosi G."/>
            <person name="Zifcakova L."/>
            <person name="Stursova M."/>
            <person name="Spatafora J.W."/>
            <person name="Tedersoo L."/>
            <person name="Vaario L.M."/>
            <person name="Yamada A."/>
            <person name="Yan M."/>
            <person name="Wang P."/>
            <person name="Xu J."/>
            <person name="Bruns T."/>
            <person name="Baldrian P."/>
            <person name="Vilgalys R."/>
            <person name="Dunand C."/>
            <person name="Henrissat B."/>
            <person name="Grigoriev I.V."/>
            <person name="Hibbett D."/>
            <person name="Nagy L.G."/>
            <person name="Martin F.M."/>
        </authorList>
    </citation>
    <scope>NUCLEOTIDE SEQUENCE</scope>
    <source>
        <strain evidence="5">UP504</strain>
    </source>
</reference>
<dbReference type="SUPFAM" id="SSF47095">
    <property type="entry name" value="HMG-box"/>
    <property type="match status" value="2"/>
</dbReference>
<evidence type="ECO:0000256" key="1">
    <source>
        <dbReference type="ARBA" id="ARBA00023125"/>
    </source>
</evidence>
<gene>
    <name evidence="5" type="ORF">BS47DRAFT_1328302</name>
</gene>
<dbReference type="GO" id="GO:0005634">
    <property type="term" value="C:nucleus"/>
    <property type="evidence" value="ECO:0007669"/>
    <property type="project" value="UniProtKB-UniRule"/>
</dbReference>
<dbReference type="Pfam" id="PF09011">
    <property type="entry name" value="HMG_box_2"/>
    <property type="match status" value="2"/>
</dbReference>
<accession>A0A9P6B069</accession>
<protein>
    <recommendedName>
        <fullName evidence="4">HMG box domain-containing protein</fullName>
    </recommendedName>
</protein>
<evidence type="ECO:0000256" key="3">
    <source>
        <dbReference type="SAM" id="MobiDB-lite"/>
    </source>
</evidence>
<feature type="compositionally biased region" description="Basic and acidic residues" evidence="3">
    <location>
        <begin position="413"/>
        <end position="430"/>
    </location>
</feature>
<evidence type="ECO:0000313" key="6">
    <source>
        <dbReference type="Proteomes" id="UP000886523"/>
    </source>
</evidence>
<feature type="domain" description="HMG box" evidence="4">
    <location>
        <begin position="178"/>
        <end position="248"/>
    </location>
</feature>
<feature type="compositionally biased region" description="Polar residues" evidence="3">
    <location>
        <begin position="72"/>
        <end position="90"/>
    </location>
</feature>